<comment type="similarity">
    <text evidence="2">Belongs to the GMC oxidoreductase family.</text>
</comment>
<proteinExistence type="inferred from homology"/>
<dbReference type="PANTHER" id="PTHR42784">
    <property type="entry name" value="PYRANOSE 2-OXIDASE"/>
    <property type="match status" value="1"/>
</dbReference>
<evidence type="ECO:0000256" key="5">
    <source>
        <dbReference type="ARBA" id="ARBA00023002"/>
    </source>
</evidence>
<dbReference type="EMBL" id="PXXK01000035">
    <property type="protein sequence ID" value="RFN53923.1"/>
    <property type="molecule type" value="Genomic_DNA"/>
</dbReference>
<dbReference type="InterPro" id="IPR007867">
    <property type="entry name" value="GMC_OxRtase_C"/>
</dbReference>
<dbReference type="Gene3D" id="3.50.50.60">
    <property type="entry name" value="FAD/NAD(P)-binding domain"/>
    <property type="match status" value="2"/>
</dbReference>
<dbReference type="Proteomes" id="UP000265631">
    <property type="component" value="Unassembled WGS sequence"/>
</dbReference>
<keyword evidence="8" id="KW-1185">Reference proteome</keyword>
<comment type="caution">
    <text evidence="7">The sequence shown here is derived from an EMBL/GenBank/DDBJ whole genome shotgun (WGS) entry which is preliminary data.</text>
</comment>
<dbReference type="Pfam" id="PF05199">
    <property type="entry name" value="GMC_oxred_C"/>
    <property type="match status" value="1"/>
</dbReference>
<protein>
    <submittedName>
        <fullName evidence="7">FAD/nad(P)-binding domain-containing protein</fullName>
    </submittedName>
</protein>
<comment type="cofactor">
    <cofactor evidence="1">
        <name>FAD</name>
        <dbReference type="ChEBI" id="CHEBI:57692"/>
    </cofactor>
</comment>
<dbReference type="InterPro" id="IPR051473">
    <property type="entry name" value="P2Ox-like"/>
</dbReference>
<accession>A0A395N288</accession>
<keyword evidence="4" id="KW-0274">FAD</keyword>
<evidence type="ECO:0000313" key="8">
    <source>
        <dbReference type="Proteomes" id="UP000265631"/>
    </source>
</evidence>
<dbReference type="SUPFAM" id="SSF51905">
    <property type="entry name" value="FAD/NAD(P)-binding domain"/>
    <property type="match status" value="1"/>
</dbReference>
<name>A0A395N288_9HYPO</name>
<dbReference type="PANTHER" id="PTHR42784:SF1">
    <property type="entry name" value="PYRANOSE 2-OXIDASE"/>
    <property type="match status" value="1"/>
</dbReference>
<keyword evidence="5" id="KW-0560">Oxidoreductase</keyword>
<dbReference type="GO" id="GO:0016614">
    <property type="term" value="F:oxidoreductase activity, acting on CH-OH group of donors"/>
    <property type="evidence" value="ECO:0007669"/>
    <property type="project" value="InterPro"/>
</dbReference>
<evidence type="ECO:0000256" key="1">
    <source>
        <dbReference type="ARBA" id="ARBA00001974"/>
    </source>
</evidence>
<evidence type="ECO:0000256" key="2">
    <source>
        <dbReference type="ARBA" id="ARBA00010790"/>
    </source>
</evidence>
<evidence type="ECO:0000313" key="7">
    <source>
        <dbReference type="EMBL" id="RFN53923.1"/>
    </source>
</evidence>
<reference evidence="7 8" key="1">
    <citation type="journal article" date="2018" name="PLoS Pathog.">
        <title>Evolution of structural diversity of trichothecenes, a family of toxins produced by plant pathogenic and entomopathogenic fungi.</title>
        <authorList>
            <person name="Proctor R.H."/>
            <person name="McCormick S.P."/>
            <person name="Kim H.S."/>
            <person name="Cardoza R.E."/>
            <person name="Stanley A.M."/>
            <person name="Lindo L."/>
            <person name="Kelly A."/>
            <person name="Brown D.W."/>
            <person name="Lee T."/>
            <person name="Vaughan M.M."/>
            <person name="Alexander N.J."/>
            <person name="Busman M."/>
            <person name="Gutierrez S."/>
        </authorList>
    </citation>
    <scope>NUCLEOTIDE SEQUENCE [LARGE SCALE GENOMIC DNA]</scope>
    <source>
        <strain evidence="7 8">NRRL 13405</strain>
    </source>
</reference>
<gene>
    <name evidence="7" type="ORF">FIE12Z_1837</name>
</gene>
<keyword evidence="3" id="KW-0285">Flavoprotein</keyword>
<organism evidence="7 8">
    <name type="scientific">Fusarium flagelliforme</name>
    <dbReference type="NCBI Taxonomy" id="2675880"/>
    <lineage>
        <taxon>Eukaryota</taxon>
        <taxon>Fungi</taxon>
        <taxon>Dikarya</taxon>
        <taxon>Ascomycota</taxon>
        <taxon>Pezizomycotina</taxon>
        <taxon>Sordariomycetes</taxon>
        <taxon>Hypocreomycetidae</taxon>
        <taxon>Hypocreales</taxon>
        <taxon>Nectriaceae</taxon>
        <taxon>Fusarium</taxon>
        <taxon>Fusarium incarnatum-equiseti species complex</taxon>
    </lineage>
</organism>
<evidence type="ECO:0000256" key="3">
    <source>
        <dbReference type="ARBA" id="ARBA00022630"/>
    </source>
</evidence>
<sequence length="621" mass="68642">MTPENLPDYLTIPGKTIPSFHCRVGKKHDDRQPLPANTYGYPVPGVQSPSSTSVMARDYFTWSNILAHGDFDYIVVGSGFTALAFIQKTLELDPATKILCLERGGKYAPPSSLNRIPVSFVHLTGFWLPSHFQNLPIPFKMVLGGPSETFPWTLSRKTFETEELKFLHGSCPFFGGRSTFWSAWSPQPTPDLMRDFPESMIRTAEKDGFWQETKKLLNVTTANQIQDGIFGSLQTAIDNILEHSVKNIPTAKTAESAPLAVGRQSPSSTLRFNKFSVPGPLLGILEKQRQRAKANANEASPLEIMVDCTVKNMIKGDDDDFVRVIETSKGALSWTGNKTRIILCTGAIANATILLNSFESCRDTVGRRLTGHYDTHISARCPVKNIKGWEKEKTLQVAAAYVAGKDPKTGLQYHVSVTAVNSPNPEDDAEDLARECPDYAAAATYDQLVGSENHVVFVCSALGEFNENNKNNHVTLNKGTDPTCNVTLQYTLSDEDRTAWDVMDQGTYDTIKEMAGGDAHESDIEWWNEASHKWFKNKPPVETIRIPGVVHESSTCFMGPKDIGGSVDELYRPHGIENVHVTGSAIFPTAGSWNPTMTMCGYAQDLARRLHEMKGSDGKQE</sequence>
<dbReference type="InterPro" id="IPR036188">
    <property type="entry name" value="FAD/NAD-bd_sf"/>
</dbReference>
<evidence type="ECO:0000256" key="4">
    <source>
        <dbReference type="ARBA" id="ARBA00022827"/>
    </source>
</evidence>
<feature type="domain" description="Glucose-methanol-choline oxidoreductase C-terminal" evidence="6">
    <location>
        <begin position="470"/>
        <end position="602"/>
    </location>
</feature>
<dbReference type="AlphaFoldDB" id="A0A395N288"/>
<evidence type="ECO:0000259" key="6">
    <source>
        <dbReference type="Pfam" id="PF05199"/>
    </source>
</evidence>